<comment type="caution">
    <text evidence="2">The sequence shown here is derived from an EMBL/GenBank/DDBJ whole genome shotgun (WGS) entry which is preliminary data.</text>
</comment>
<sequence length="135" mass="14912">MATPFEFFKSKLQYEIDVMDVADGLRAGEFVLVDTRRRASWDHAHIPGSLHLPSAEITTAAPHHIPLGSRVVVYSWGPGCNGSTVGALAFAELKYPVREMIGGIEYWIRNGLPVETADGLISREVDPLVRADRRP</sequence>
<gene>
    <name evidence="2" type="ORF">QFZ36_001998</name>
</gene>
<dbReference type="Proteomes" id="UP001236806">
    <property type="component" value="Unassembled WGS sequence"/>
</dbReference>
<dbReference type="RefSeq" id="WP_306636009.1">
    <property type="nucleotide sequence ID" value="NZ_JAUSXB010000001.1"/>
</dbReference>
<evidence type="ECO:0000313" key="3">
    <source>
        <dbReference type="Proteomes" id="UP001236806"/>
    </source>
</evidence>
<proteinExistence type="predicted"/>
<name>A0ABU0PL67_9MICC</name>
<accession>A0ABU0PL67</accession>
<dbReference type="SUPFAM" id="SSF52821">
    <property type="entry name" value="Rhodanese/Cell cycle control phosphatase"/>
    <property type="match status" value="1"/>
</dbReference>
<dbReference type="PANTHER" id="PTHR43031">
    <property type="entry name" value="FAD-DEPENDENT OXIDOREDUCTASE"/>
    <property type="match status" value="1"/>
</dbReference>
<organism evidence="2 3">
    <name type="scientific">Pseudarthrobacter siccitolerans</name>
    <dbReference type="NCBI Taxonomy" id="861266"/>
    <lineage>
        <taxon>Bacteria</taxon>
        <taxon>Bacillati</taxon>
        <taxon>Actinomycetota</taxon>
        <taxon>Actinomycetes</taxon>
        <taxon>Micrococcales</taxon>
        <taxon>Micrococcaceae</taxon>
        <taxon>Pseudarthrobacter</taxon>
    </lineage>
</organism>
<dbReference type="PANTHER" id="PTHR43031:SF1">
    <property type="entry name" value="PYRIDINE NUCLEOTIDE-DISULPHIDE OXIDOREDUCTASE"/>
    <property type="match status" value="1"/>
</dbReference>
<keyword evidence="3" id="KW-1185">Reference proteome</keyword>
<protein>
    <submittedName>
        <fullName evidence="2">Rhodanese-related sulfurtransferase</fullName>
    </submittedName>
</protein>
<dbReference type="Pfam" id="PF00581">
    <property type="entry name" value="Rhodanese"/>
    <property type="match status" value="1"/>
</dbReference>
<evidence type="ECO:0000313" key="2">
    <source>
        <dbReference type="EMBL" id="MDQ0674437.1"/>
    </source>
</evidence>
<dbReference type="SMART" id="SM00450">
    <property type="entry name" value="RHOD"/>
    <property type="match status" value="1"/>
</dbReference>
<reference evidence="2 3" key="1">
    <citation type="submission" date="2023-07" db="EMBL/GenBank/DDBJ databases">
        <title>Comparative genomics of wheat-associated soil bacteria to identify genetic determinants of phenazine resistance.</title>
        <authorList>
            <person name="Mouncey N."/>
        </authorList>
    </citation>
    <scope>NUCLEOTIDE SEQUENCE [LARGE SCALE GENOMIC DNA]</scope>
    <source>
        <strain evidence="2 3">W1I3</strain>
    </source>
</reference>
<dbReference type="Gene3D" id="3.40.250.10">
    <property type="entry name" value="Rhodanese-like domain"/>
    <property type="match status" value="1"/>
</dbReference>
<dbReference type="PROSITE" id="PS50206">
    <property type="entry name" value="RHODANESE_3"/>
    <property type="match status" value="1"/>
</dbReference>
<feature type="domain" description="Rhodanese" evidence="1">
    <location>
        <begin position="26"/>
        <end position="116"/>
    </location>
</feature>
<dbReference type="EMBL" id="JAUSXB010000001">
    <property type="protein sequence ID" value="MDQ0674437.1"/>
    <property type="molecule type" value="Genomic_DNA"/>
</dbReference>
<evidence type="ECO:0000259" key="1">
    <source>
        <dbReference type="PROSITE" id="PS50206"/>
    </source>
</evidence>
<dbReference type="InterPro" id="IPR036873">
    <property type="entry name" value="Rhodanese-like_dom_sf"/>
</dbReference>
<dbReference type="InterPro" id="IPR001763">
    <property type="entry name" value="Rhodanese-like_dom"/>
</dbReference>
<dbReference type="InterPro" id="IPR050229">
    <property type="entry name" value="GlpE_sulfurtransferase"/>
</dbReference>